<dbReference type="PANTHER" id="PTHR37389:SF16">
    <property type="entry name" value="GLYCINE-RICH CELL WALL STRUCTURAL PROTEIN"/>
    <property type="match status" value="1"/>
</dbReference>
<dbReference type="AlphaFoldDB" id="A0AAD3Y2F4"/>
<dbReference type="Proteomes" id="UP001279734">
    <property type="component" value="Unassembled WGS sequence"/>
</dbReference>
<feature type="signal peptide" evidence="1">
    <location>
        <begin position="1"/>
        <end position="26"/>
    </location>
</feature>
<feature type="chain" id="PRO_5042274922" evidence="1">
    <location>
        <begin position="27"/>
        <end position="120"/>
    </location>
</feature>
<gene>
    <name evidence="2" type="ORF">Nepgr_026863</name>
</gene>
<name>A0AAD3Y2F4_NEPGR</name>
<proteinExistence type="predicted"/>
<evidence type="ECO:0000313" key="2">
    <source>
        <dbReference type="EMBL" id="GMH25020.1"/>
    </source>
</evidence>
<dbReference type="PANTHER" id="PTHR37389">
    <property type="entry name" value="NODULIN-24"/>
    <property type="match status" value="1"/>
</dbReference>
<dbReference type="EMBL" id="BSYO01000028">
    <property type="protein sequence ID" value="GMH25020.1"/>
    <property type="molecule type" value="Genomic_DNA"/>
</dbReference>
<comment type="caution">
    <text evidence="2">The sequence shown here is derived from an EMBL/GenBank/DDBJ whole genome shotgun (WGS) entry which is preliminary data.</text>
</comment>
<protein>
    <submittedName>
        <fullName evidence="2">Uncharacterized protein</fullName>
    </submittedName>
</protein>
<evidence type="ECO:0000313" key="3">
    <source>
        <dbReference type="Proteomes" id="UP001279734"/>
    </source>
</evidence>
<reference evidence="2" key="1">
    <citation type="submission" date="2023-05" db="EMBL/GenBank/DDBJ databases">
        <title>Nepenthes gracilis genome sequencing.</title>
        <authorList>
            <person name="Fukushima K."/>
        </authorList>
    </citation>
    <scope>NUCLEOTIDE SEQUENCE</scope>
    <source>
        <strain evidence="2">SING2019-196</strain>
    </source>
</reference>
<keyword evidence="3" id="KW-1185">Reference proteome</keyword>
<keyword evidence="1" id="KW-0732">Signal</keyword>
<organism evidence="2 3">
    <name type="scientific">Nepenthes gracilis</name>
    <name type="common">Slender pitcher plant</name>
    <dbReference type="NCBI Taxonomy" id="150966"/>
    <lineage>
        <taxon>Eukaryota</taxon>
        <taxon>Viridiplantae</taxon>
        <taxon>Streptophyta</taxon>
        <taxon>Embryophyta</taxon>
        <taxon>Tracheophyta</taxon>
        <taxon>Spermatophyta</taxon>
        <taxon>Magnoliopsida</taxon>
        <taxon>eudicotyledons</taxon>
        <taxon>Gunneridae</taxon>
        <taxon>Pentapetalae</taxon>
        <taxon>Caryophyllales</taxon>
        <taxon>Nepenthaceae</taxon>
        <taxon>Nepenthes</taxon>
    </lineage>
</organism>
<dbReference type="InterPro" id="IPR010800">
    <property type="entry name" value="GRP"/>
</dbReference>
<evidence type="ECO:0000256" key="1">
    <source>
        <dbReference type="SAM" id="SignalP"/>
    </source>
</evidence>
<accession>A0AAD3Y2F4</accession>
<sequence>MRCSKSFLLLGLLFAFAFLIPSQVLARELVETVQQAESTEKDKGDVHQGGYSGYYGYGPVAPYPPGKKLTKTDKYIGHGDIGYGGYGRSYLTKKKGYGRSCYRFGGCRRYIPPKEEEKKN</sequence>